<accession>A0A6A4TUZ6</accession>
<comment type="caution">
    <text evidence="2">The sequence shown here is derived from an EMBL/GenBank/DDBJ whole genome shotgun (WGS) entry which is preliminary data.</text>
</comment>
<dbReference type="Proteomes" id="UP000438429">
    <property type="component" value="Unassembled WGS sequence"/>
</dbReference>
<protein>
    <submittedName>
        <fullName evidence="2">Uncharacterized protein</fullName>
    </submittedName>
</protein>
<evidence type="ECO:0000313" key="2">
    <source>
        <dbReference type="EMBL" id="KAF0045832.1"/>
    </source>
</evidence>
<reference evidence="2 3" key="1">
    <citation type="submission" date="2019-06" db="EMBL/GenBank/DDBJ databases">
        <title>Draft genomes of female and male turbot (Scophthalmus maximus).</title>
        <authorList>
            <person name="Xu H."/>
            <person name="Xu X.-W."/>
            <person name="Shao C."/>
            <person name="Chen S."/>
        </authorList>
    </citation>
    <scope>NUCLEOTIDE SEQUENCE [LARGE SCALE GENOMIC DNA]</scope>
    <source>
        <strain evidence="2">Ysfricsl-2016a</strain>
        <tissue evidence="2">Blood</tissue>
    </source>
</reference>
<proteinExistence type="predicted"/>
<feature type="region of interest" description="Disordered" evidence="1">
    <location>
        <begin position="1"/>
        <end position="24"/>
    </location>
</feature>
<dbReference type="EMBL" id="VEVO01000002">
    <property type="protein sequence ID" value="KAF0045832.1"/>
    <property type="molecule type" value="Genomic_DNA"/>
</dbReference>
<name>A0A6A4TUZ6_SCOMX</name>
<sequence length="154" mass="17441">MDPEAGGEPPTNTPALFKPDSAVNQRPRIWIKKTGLRRYGDQKVKKESLCTREAQTCKQKLISPDAGPRYNENNVFQRTQRGPPCQSIVFASGQKCLFVEIDMERLLQKGRMKRRKKEKKNFSSATLSDLQQSKRAHLIAPNVSSVYAALLVPR</sequence>
<gene>
    <name evidence="2" type="ORF">F2P81_002361</name>
</gene>
<evidence type="ECO:0000313" key="3">
    <source>
        <dbReference type="Proteomes" id="UP000438429"/>
    </source>
</evidence>
<dbReference type="AlphaFoldDB" id="A0A6A4TUZ6"/>
<evidence type="ECO:0000256" key="1">
    <source>
        <dbReference type="SAM" id="MobiDB-lite"/>
    </source>
</evidence>
<organism evidence="2 3">
    <name type="scientific">Scophthalmus maximus</name>
    <name type="common">Turbot</name>
    <name type="synonym">Psetta maxima</name>
    <dbReference type="NCBI Taxonomy" id="52904"/>
    <lineage>
        <taxon>Eukaryota</taxon>
        <taxon>Metazoa</taxon>
        <taxon>Chordata</taxon>
        <taxon>Craniata</taxon>
        <taxon>Vertebrata</taxon>
        <taxon>Euteleostomi</taxon>
        <taxon>Actinopterygii</taxon>
        <taxon>Neopterygii</taxon>
        <taxon>Teleostei</taxon>
        <taxon>Neoteleostei</taxon>
        <taxon>Acanthomorphata</taxon>
        <taxon>Carangaria</taxon>
        <taxon>Pleuronectiformes</taxon>
        <taxon>Pleuronectoidei</taxon>
        <taxon>Scophthalmidae</taxon>
        <taxon>Scophthalmus</taxon>
    </lineage>
</organism>